<feature type="compositionally biased region" description="Basic and acidic residues" evidence="1">
    <location>
        <begin position="129"/>
        <end position="138"/>
    </location>
</feature>
<dbReference type="RefSeq" id="XP_016439158.1">
    <property type="nucleotide sequence ID" value="XM_016583672.2"/>
</dbReference>
<dbReference type="AlphaFoldDB" id="A0A1S3XGY3"/>
<feature type="region of interest" description="Disordered" evidence="1">
    <location>
        <begin position="1"/>
        <end position="39"/>
    </location>
</feature>
<keyword evidence="2" id="KW-1185">Reference proteome</keyword>
<dbReference type="GeneID" id="107765070"/>
<dbReference type="PANTHER" id="PTHR37187">
    <property type="entry name" value="EXPRESSED PROTEIN"/>
    <property type="match status" value="1"/>
</dbReference>
<evidence type="ECO:0000256" key="1">
    <source>
        <dbReference type="SAM" id="MobiDB-lite"/>
    </source>
</evidence>
<dbReference type="PANTHER" id="PTHR37187:SF15">
    <property type="match status" value="1"/>
</dbReference>
<evidence type="ECO:0000313" key="2">
    <source>
        <dbReference type="Proteomes" id="UP000790787"/>
    </source>
</evidence>
<proteinExistence type="predicted"/>
<reference evidence="3" key="2">
    <citation type="submission" date="2025-08" db="UniProtKB">
        <authorList>
            <consortium name="RefSeq"/>
        </authorList>
    </citation>
    <scope>IDENTIFICATION</scope>
    <source>
        <tissue evidence="3">Leaf</tissue>
    </source>
</reference>
<reference evidence="2" key="1">
    <citation type="journal article" date="2014" name="Nat. Commun.">
        <title>The tobacco genome sequence and its comparison with those of tomato and potato.</title>
        <authorList>
            <person name="Sierro N."/>
            <person name="Battey J.N."/>
            <person name="Ouadi S."/>
            <person name="Bakaher N."/>
            <person name="Bovet L."/>
            <person name="Willig A."/>
            <person name="Goepfert S."/>
            <person name="Peitsch M.C."/>
            <person name="Ivanov N.V."/>
        </authorList>
    </citation>
    <scope>NUCLEOTIDE SEQUENCE [LARGE SCALE GENOMIC DNA]</scope>
</reference>
<dbReference type="OMA" id="PNNGDHE"/>
<dbReference type="RefSeq" id="XP_016439158.1">
    <property type="nucleotide sequence ID" value="XM_016583672.1"/>
</dbReference>
<gene>
    <name evidence="3" type="primary">LOC107765070</name>
</gene>
<evidence type="ECO:0000313" key="3">
    <source>
        <dbReference type="RefSeq" id="XP_016439158.1"/>
    </source>
</evidence>
<accession>A0A1S3XGY3</accession>
<dbReference type="OrthoDB" id="1305036at2759"/>
<protein>
    <submittedName>
        <fullName evidence="3">Uncharacterized protein LOC107765070 isoform X1</fullName>
    </submittedName>
</protein>
<sequence length="195" mass="21210">MDESEKLSNQEESQNLETTTNEETPADATAAGGEQSSDLLKQELDSLEKMVVEKLNSDETKATIESAVVNPVVSLAQGFTQSAKGLVNKVEGKIETWSSLLHKKQTNGTEETDSLPTSDGHVGESSAADTEKYVKVPEPKIYPNNGDHEQTPTSTENQSLVGVTPQTKTSWMNCCGLLELLVRKSDQYLSDKKCC</sequence>
<feature type="compositionally biased region" description="Polar residues" evidence="1">
    <location>
        <begin position="151"/>
        <end position="160"/>
    </location>
</feature>
<feature type="compositionally biased region" description="Polar residues" evidence="1">
    <location>
        <begin position="106"/>
        <end position="117"/>
    </location>
</feature>
<dbReference type="PaxDb" id="4097-A0A1S3XGY3"/>
<dbReference type="Proteomes" id="UP000790787">
    <property type="component" value="Chromosome 12"/>
</dbReference>
<name>A0A1S3XGY3_TOBAC</name>
<dbReference type="KEGG" id="nta:107765070"/>
<feature type="region of interest" description="Disordered" evidence="1">
    <location>
        <begin position="102"/>
        <end position="160"/>
    </location>
</feature>
<organism evidence="2 3">
    <name type="scientific">Nicotiana tabacum</name>
    <name type="common">Common tobacco</name>
    <dbReference type="NCBI Taxonomy" id="4097"/>
    <lineage>
        <taxon>Eukaryota</taxon>
        <taxon>Viridiplantae</taxon>
        <taxon>Streptophyta</taxon>
        <taxon>Embryophyta</taxon>
        <taxon>Tracheophyta</taxon>
        <taxon>Spermatophyta</taxon>
        <taxon>Magnoliopsida</taxon>
        <taxon>eudicotyledons</taxon>
        <taxon>Gunneridae</taxon>
        <taxon>Pentapetalae</taxon>
        <taxon>asterids</taxon>
        <taxon>lamiids</taxon>
        <taxon>Solanales</taxon>
        <taxon>Solanaceae</taxon>
        <taxon>Nicotianoideae</taxon>
        <taxon>Nicotianeae</taxon>
        <taxon>Nicotiana</taxon>
    </lineage>
</organism>
<feature type="compositionally biased region" description="Polar residues" evidence="1">
    <location>
        <begin position="10"/>
        <end position="23"/>
    </location>
</feature>